<dbReference type="AlphaFoldDB" id="A0A8S1I0P1"/>
<proteinExistence type="predicted"/>
<keyword evidence="1" id="KW-0472">Membrane</keyword>
<name>A0A8S1I0P1_9PELO</name>
<dbReference type="EMBL" id="CAJGYM010000250">
    <property type="protein sequence ID" value="CAD6200192.1"/>
    <property type="molecule type" value="Genomic_DNA"/>
</dbReference>
<dbReference type="OrthoDB" id="5874194at2759"/>
<organism evidence="3 4">
    <name type="scientific">Caenorhabditis auriculariae</name>
    <dbReference type="NCBI Taxonomy" id="2777116"/>
    <lineage>
        <taxon>Eukaryota</taxon>
        <taxon>Metazoa</taxon>
        <taxon>Ecdysozoa</taxon>
        <taxon>Nematoda</taxon>
        <taxon>Chromadorea</taxon>
        <taxon>Rhabditida</taxon>
        <taxon>Rhabditina</taxon>
        <taxon>Rhabditomorpha</taxon>
        <taxon>Rhabditoidea</taxon>
        <taxon>Rhabditidae</taxon>
        <taxon>Peloderinae</taxon>
        <taxon>Caenorhabditis</taxon>
    </lineage>
</organism>
<gene>
    <name evidence="3" type="ORF">CAUJ_LOCUS16089</name>
</gene>
<sequence length="347" mass="34382">MDNVKRLHTRPALLNVCVCSAAFFRLVFCSFLHFFGGSTRMETPQRRAPVAGKPEEMLRSAVCAVIVALAAAQVPVAPMYSACGPTVACAAPSVCQASVCVPVAAAPPVLAAPAPVPMYAPAPVPVPAPVAAPMYAPAPAPVYAPAPAPLLAPAPAPLLAPPAPVVAAAPACAPACLGAAQCVAGACQCAQPAIAYSPVIGCSPQIPVAPVPVAPAPVIAGRLIPQALPGAPCEPGVECTGGSVCSVGVCLCPPELVQEGTVCVARTIYGVVPPPTIVVPAPVVAPVAPLVPVALGSPCAPVAAAPPCVSGAVCSSGVCQCGPAFTPVPGGCVRRRHRKDESKEEKH</sequence>
<dbReference type="Proteomes" id="UP000835052">
    <property type="component" value="Unassembled WGS sequence"/>
</dbReference>
<evidence type="ECO:0000256" key="1">
    <source>
        <dbReference type="SAM" id="Phobius"/>
    </source>
</evidence>
<reference evidence="3" key="1">
    <citation type="submission" date="2020-10" db="EMBL/GenBank/DDBJ databases">
        <authorList>
            <person name="Kikuchi T."/>
        </authorList>
    </citation>
    <scope>NUCLEOTIDE SEQUENCE</scope>
    <source>
        <strain evidence="3">NKZ352</strain>
    </source>
</reference>
<evidence type="ECO:0000313" key="4">
    <source>
        <dbReference type="Proteomes" id="UP000835052"/>
    </source>
</evidence>
<accession>A0A8S1I0P1</accession>
<comment type="caution">
    <text evidence="3">The sequence shown here is derived from an EMBL/GenBank/DDBJ whole genome shotgun (WGS) entry which is preliminary data.</text>
</comment>
<keyword evidence="1" id="KW-1133">Transmembrane helix</keyword>
<dbReference type="PANTHER" id="PTHR37157">
    <property type="entry name" value="PRION-LIKE-(Q/N-RICH) DOMAIN-BEARING PROTEIN 25"/>
    <property type="match status" value="1"/>
</dbReference>
<evidence type="ECO:0000259" key="2">
    <source>
        <dbReference type="Pfam" id="PF01683"/>
    </source>
</evidence>
<dbReference type="Pfam" id="PF01683">
    <property type="entry name" value="EB"/>
    <property type="match status" value="1"/>
</dbReference>
<evidence type="ECO:0000313" key="3">
    <source>
        <dbReference type="EMBL" id="CAD6200192.1"/>
    </source>
</evidence>
<protein>
    <recommendedName>
        <fullName evidence="2">EB domain-containing protein</fullName>
    </recommendedName>
</protein>
<keyword evidence="1" id="KW-0812">Transmembrane</keyword>
<dbReference type="InterPro" id="IPR006149">
    <property type="entry name" value="EB_dom"/>
</dbReference>
<keyword evidence="4" id="KW-1185">Reference proteome</keyword>
<feature type="domain" description="EB" evidence="2">
    <location>
        <begin position="219"/>
        <end position="263"/>
    </location>
</feature>
<dbReference type="PANTHER" id="PTHR37157:SF3">
    <property type="entry name" value="EB DOMAIN-CONTAINING PROTEIN"/>
    <property type="match status" value="1"/>
</dbReference>
<feature type="transmembrane region" description="Helical" evidence="1">
    <location>
        <begin position="12"/>
        <end position="36"/>
    </location>
</feature>